<dbReference type="STRING" id="283909.R7U2E3"/>
<dbReference type="EMBL" id="AMQN01010967">
    <property type="status" value="NOT_ANNOTATED_CDS"/>
    <property type="molecule type" value="Genomic_DNA"/>
</dbReference>
<evidence type="ECO:0000256" key="2">
    <source>
        <dbReference type="ARBA" id="ARBA00022737"/>
    </source>
</evidence>
<dbReference type="GO" id="GO:0008270">
    <property type="term" value="F:zinc ion binding"/>
    <property type="evidence" value="ECO:0007669"/>
    <property type="project" value="UniProtKB-KW"/>
</dbReference>
<dbReference type="EMBL" id="KB308597">
    <property type="protein sequence ID" value="ELT97325.1"/>
    <property type="molecule type" value="Genomic_DNA"/>
</dbReference>
<dbReference type="Proteomes" id="UP000014760">
    <property type="component" value="Unassembled WGS sequence"/>
</dbReference>
<feature type="compositionally biased region" description="Low complexity" evidence="6">
    <location>
        <begin position="367"/>
        <end position="391"/>
    </location>
</feature>
<dbReference type="SUPFAM" id="SSF57863">
    <property type="entry name" value="ArfGap/RecO-like zinc finger"/>
    <property type="match status" value="1"/>
</dbReference>
<evidence type="ECO:0000256" key="5">
    <source>
        <dbReference type="PROSITE-ProRule" id="PRU00288"/>
    </source>
</evidence>
<dbReference type="CDD" id="cd08838">
    <property type="entry name" value="ArfGap_AGFG"/>
    <property type="match status" value="1"/>
</dbReference>
<dbReference type="InterPro" id="IPR038508">
    <property type="entry name" value="ArfGAP_dom_sf"/>
</dbReference>
<keyword evidence="10" id="KW-1185">Reference proteome</keyword>
<evidence type="ECO:0000256" key="6">
    <source>
        <dbReference type="SAM" id="MobiDB-lite"/>
    </source>
</evidence>
<feature type="compositionally biased region" description="Polar residues" evidence="6">
    <location>
        <begin position="431"/>
        <end position="487"/>
    </location>
</feature>
<dbReference type="InterPro" id="IPR001164">
    <property type="entry name" value="ArfGAP_dom"/>
</dbReference>
<evidence type="ECO:0000256" key="4">
    <source>
        <dbReference type="ARBA" id="ARBA00022833"/>
    </source>
</evidence>
<dbReference type="InterPro" id="IPR037278">
    <property type="entry name" value="ARFGAP/RecO"/>
</dbReference>
<evidence type="ECO:0000313" key="9">
    <source>
        <dbReference type="EnsemblMetazoa" id="CapteP225407"/>
    </source>
</evidence>
<keyword evidence="1" id="KW-0479">Metal-binding</keyword>
<dbReference type="PROSITE" id="PS50115">
    <property type="entry name" value="ARFGAP"/>
    <property type="match status" value="1"/>
</dbReference>
<dbReference type="OMA" id="MMGYGQS"/>
<feature type="compositionally biased region" description="Low complexity" evidence="6">
    <location>
        <begin position="310"/>
        <end position="319"/>
    </location>
</feature>
<dbReference type="Gene3D" id="1.10.220.150">
    <property type="entry name" value="Arf GTPase activating protein"/>
    <property type="match status" value="1"/>
</dbReference>
<evidence type="ECO:0000313" key="8">
    <source>
        <dbReference type="EMBL" id="ELT97325.1"/>
    </source>
</evidence>
<feature type="compositionally biased region" description="Low complexity" evidence="6">
    <location>
        <begin position="199"/>
        <end position="216"/>
    </location>
</feature>
<sequence length="543" mass="56976">MAANKRKQDEKHLRMLREMVALPHNKTCFDCHQRGPTYVNMAIGAFVCTSCSGLLQGEDGKVLQQKRSASRGLNPPHRVKSISMTSFTPEEMDFLRLRGNELCRQVWLGLYDNRSHSEPDSKDENKVKDFMCQKYEKKRWYVAPTDSMHQEAKKRNTPAKQNDTKPLRTLVGPNMPSLIVQNSRNQKPAAANPPPVAPQPVSAAPAAPQTAAAAPVGPQPPKSSGFDLLGDLGGDPFAQQPGWLQPMSSSGASTTSQATSASSAADRYAALTALNEVETTKAVNWDGSAFGGTGSSGTGPVPWGGGGGVHPPASSHASLASTSVSNPFAVKASAANPFGASAPLSSSSTPNPFAAPTQLSTASSPNQQQSFAAFGQFGSAAPAPPASSGQFMNGGAAGWPSQPSQPSAMPQWAQPQSANAYNAQPQQANAFGSQPQQANAFGSQPQQANAFGSQPQQANAFGSQPQQANAFGSQPQQANAFGSQPANSMFGKAPQEVYGAQQQAFAAFGQPQQQAPATANPFMNSGQPQQMLPPRSNSTNPFL</sequence>
<dbReference type="SMART" id="SM00105">
    <property type="entry name" value="ArfGap"/>
    <property type="match status" value="1"/>
</dbReference>
<organism evidence="8">
    <name type="scientific">Capitella teleta</name>
    <name type="common">Polychaete worm</name>
    <dbReference type="NCBI Taxonomy" id="283909"/>
    <lineage>
        <taxon>Eukaryota</taxon>
        <taxon>Metazoa</taxon>
        <taxon>Spiralia</taxon>
        <taxon>Lophotrochozoa</taxon>
        <taxon>Annelida</taxon>
        <taxon>Polychaeta</taxon>
        <taxon>Sedentaria</taxon>
        <taxon>Scolecida</taxon>
        <taxon>Capitellidae</taxon>
        <taxon>Capitella</taxon>
    </lineage>
</organism>
<reference evidence="9" key="3">
    <citation type="submission" date="2015-06" db="UniProtKB">
        <authorList>
            <consortium name="EnsemblMetazoa"/>
        </authorList>
    </citation>
    <scope>IDENTIFICATION</scope>
</reference>
<dbReference type="PRINTS" id="PR00405">
    <property type="entry name" value="REVINTRACTNG"/>
</dbReference>
<dbReference type="FunFam" id="1.10.220.150:FF:000005">
    <property type="entry name" value="Arf-GAP domain and FG repeat-containing protein 1"/>
    <property type="match status" value="1"/>
</dbReference>
<dbReference type="PANTHER" id="PTHR46134:SF3">
    <property type="entry name" value="ARFGAP WITH FG REPEATS 1"/>
    <property type="match status" value="1"/>
</dbReference>
<gene>
    <name evidence="8" type="ORF">CAPTEDRAFT_225407</name>
</gene>
<reference evidence="8 10" key="2">
    <citation type="journal article" date="2013" name="Nature">
        <title>Insights into bilaterian evolution from three spiralian genomes.</title>
        <authorList>
            <person name="Simakov O."/>
            <person name="Marletaz F."/>
            <person name="Cho S.J."/>
            <person name="Edsinger-Gonzales E."/>
            <person name="Havlak P."/>
            <person name="Hellsten U."/>
            <person name="Kuo D.H."/>
            <person name="Larsson T."/>
            <person name="Lv J."/>
            <person name="Arendt D."/>
            <person name="Savage R."/>
            <person name="Osoegawa K."/>
            <person name="de Jong P."/>
            <person name="Grimwood J."/>
            <person name="Chapman J.A."/>
            <person name="Shapiro H."/>
            <person name="Aerts A."/>
            <person name="Otillar R.P."/>
            <person name="Terry A.Y."/>
            <person name="Boore J.L."/>
            <person name="Grigoriev I.V."/>
            <person name="Lindberg D.R."/>
            <person name="Seaver E.C."/>
            <person name="Weisblat D.A."/>
            <person name="Putnam N.H."/>
            <person name="Rokhsar D.S."/>
        </authorList>
    </citation>
    <scope>NUCLEOTIDE SEQUENCE</scope>
    <source>
        <strain evidence="8 10">I ESC-2004</strain>
    </source>
</reference>
<reference evidence="10" key="1">
    <citation type="submission" date="2012-12" db="EMBL/GenBank/DDBJ databases">
        <authorList>
            <person name="Hellsten U."/>
            <person name="Grimwood J."/>
            <person name="Chapman J.A."/>
            <person name="Shapiro H."/>
            <person name="Aerts A."/>
            <person name="Otillar R.P."/>
            <person name="Terry A.Y."/>
            <person name="Boore J.L."/>
            <person name="Simakov O."/>
            <person name="Marletaz F."/>
            <person name="Cho S.-J."/>
            <person name="Edsinger-Gonzales E."/>
            <person name="Havlak P."/>
            <person name="Kuo D.-H."/>
            <person name="Larsson T."/>
            <person name="Lv J."/>
            <person name="Arendt D."/>
            <person name="Savage R."/>
            <person name="Osoegawa K."/>
            <person name="de Jong P."/>
            <person name="Lindberg D.R."/>
            <person name="Seaver E.C."/>
            <person name="Weisblat D.A."/>
            <person name="Putnam N.H."/>
            <person name="Grigoriev I.V."/>
            <person name="Rokhsar D.S."/>
        </authorList>
    </citation>
    <scope>NUCLEOTIDE SEQUENCE</scope>
    <source>
        <strain evidence="10">I ESC-2004</strain>
    </source>
</reference>
<feature type="compositionally biased region" description="Polar residues" evidence="6">
    <location>
        <begin position="521"/>
        <end position="543"/>
    </location>
</feature>
<accession>R7U2E3</accession>
<feature type="compositionally biased region" description="Low complexity" evidence="6">
    <location>
        <begin position="499"/>
        <end position="517"/>
    </location>
</feature>
<feature type="compositionally biased region" description="Gly residues" evidence="6">
    <location>
        <begin position="289"/>
        <end position="309"/>
    </location>
</feature>
<dbReference type="EnsemblMetazoa" id="CapteT225407">
    <property type="protein sequence ID" value="CapteP225407"/>
    <property type="gene ID" value="CapteG225407"/>
</dbReference>
<feature type="compositionally biased region" description="Low complexity" evidence="6">
    <location>
        <begin position="399"/>
        <end position="430"/>
    </location>
</feature>
<protein>
    <recommendedName>
        <fullName evidence="7">Arf-GAP domain-containing protein</fullName>
    </recommendedName>
</protein>
<dbReference type="HOGENOM" id="CLU_501773_0_0_1"/>
<feature type="domain" description="Arf-GAP" evidence="7">
    <location>
        <begin position="10"/>
        <end position="152"/>
    </location>
</feature>
<dbReference type="InterPro" id="IPR052248">
    <property type="entry name" value="Arf-GAP_FG-repeat_protein"/>
</dbReference>
<dbReference type="PANTHER" id="PTHR46134">
    <property type="entry name" value="DRONGO, ISOFORM F"/>
    <property type="match status" value="1"/>
</dbReference>
<name>R7U2E3_CAPTE</name>
<feature type="compositionally biased region" description="Polar residues" evidence="6">
    <location>
        <begin position="343"/>
        <end position="366"/>
    </location>
</feature>
<feature type="compositionally biased region" description="Low complexity" evidence="6">
    <location>
        <begin position="248"/>
        <end position="258"/>
    </location>
</feature>
<feature type="region of interest" description="Disordered" evidence="6">
    <location>
        <begin position="341"/>
        <end position="543"/>
    </location>
</feature>
<dbReference type="AlphaFoldDB" id="R7U2E3"/>
<proteinExistence type="predicted"/>
<dbReference type="GO" id="GO:0016020">
    <property type="term" value="C:membrane"/>
    <property type="evidence" value="ECO:0007669"/>
    <property type="project" value="TreeGrafter"/>
</dbReference>
<evidence type="ECO:0000256" key="1">
    <source>
        <dbReference type="ARBA" id="ARBA00022723"/>
    </source>
</evidence>
<feature type="region of interest" description="Disordered" evidence="6">
    <location>
        <begin position="286"/>
        <end position="319"/>
    </location>
</feature>
<keyword evidence="2" id="KW-0677">Repeat</keyword>
<keyword evidence="4" id="KW-0862">Zinc</keyword>
<evidence type="ECO:0000313" key="10">
    <source>
        <dbReference type="Proteomes" id="UP000014760"/>
    </source>
</evidence>
<evidence type="ECO:0000259" key="7">
    <source>
        <dbReference type="PROSITE" id="PS50115"/>
    </source>
</evidence>
<evidence type="ECO:0000256" key="3">
    <source>
        <dbReference type="ARBA" id="ARBA00022771"/>
    </source>
</evidence>
<dbReference type="Pfam" id="PF01412">
    <property type="entry name" value="ArfGap"/>
    <property type="match status" value="1"/>
</dbReference>
<feature type="region of interest" description="Disordered" evidence="6">
    <location>
        <begin position="143"/>
        <end position="258"/>
    </location>
</feature>
<dbReference type="OrthoDB" id="6036at2759"/>
<dbReference type="GO" id="GO:0005737">
    <property type="term" value="C:cytoplasm"/>
    <property type="evidence" value="ECO:0007669"/>
    <property type="project" value="TreeGrafter"/>
</dbReference>
<dbReference type="GO" id="GO:0005096">
    <property type="term" value="F:GTPase activator activity"/>
    <property type="evidence" value="ECO:0007669"/>
    <property type="project" value="InterPro"/>
</dbReference>
<keyword evidence="3 5" id="KW-0863">Zinc-finger</keyword>